<dbReference type="SUPFAM" id="SSF50677">
    <property type="entry name" value="ValRS/IleRS/LeuRS editing domain"/>
    <property type="match status" value="1"/>
</dbReference>
<dbReference type="Gene3D" id="1.10.730.10">
    <property type="entry name" value="Isoleucyl-tRNA Synthetase, Domain 1"/>
    <property type="match status" value="1"/>
</dbReference>
<evidence type="ECO:0000256" key="8">
    <source>
        <dbReference type="ARBA" id="ARBA00047469"/>
    </source>
</evidence>
<evidence type="ECO:0000256" key="7">
    <source>
        <dbReference type="ARBA" id="ARBA00023146"/>
    </source>
</evidence>
<dbReference type="GO" id="GO:0006429">
    <property type="term" value="P:leucyl-tRNA aminoacylation"/>
    <property type="evidence" value="ECO:0007669"/>
    <property type="project" value="UniProtKB-UniRule"/>
</dbReference>
<dbReference type="Proteomes" id="UP000177092">
    <property type="component" value="Unassembled WGS sequence"/>
</dbReference>
<dbReference type="SUPFAM" id="SSF47323">
    <property type="entry name" value="Anticodon-binding domain of a subclass of class I aminoacyl-tRNA synthetases"/>
    <property type="match status" value="1"/>
</dbReference>
<reference evidence="14 15" key="1">
    <citation type="journal article" date="2016" name="Nat. Commun.">
        <title>Thousands of microbial genomes shed light on interconnected biogeochemical processes in an aquifer system.</title>
        <authorList>
            <person name="Anantharaman K."/>
            <person name="Brown C.T."/>
            <person name="Hug L.A."/>
            <person name="Sharon I."/>
            <person name="Castelle C.J."/>
            <person name="Probst A.J."/>
            <person name="Thomas B.C."/>
            <person name="Singh A."/>
            <person name="Wilkins M.J."/>
            <person name="Karaoz U."/>
            <person name="Brodie E.L."/>
            <person name="Williams K.H."/>
            <person name="Hubbard S.S."/>
            <person name="Banfield J.F."/>
        </authorList>
    </citation>
    <scope>NUCLEOTIDE SEQUENCE [LARGE SCALE GENOMIC DNA]</scope>
</reference>
<keyword evidence="2 9" id="KW-0963">Cytoplasm</keyword>
<dbReference type="CDD" id="cd07958">
    <property type="entry name" value="Anticodon_Ia_Leu_BEm"/>
    <property type="match status" value="1"/>
</dbReference>
<keyword evidence="5 9" id="KW-0067">ATP-binding</keyword>
<dbReference type="GO" id="GO:0005829">
    <property type="term" value="C:cytosol"/>
    <property type="evidence" value="ECO:0007669"/>
    <property type="project" value="TreeGrafter"/>
</dbReference>
<dbReference type="InterPro" id="IPR014729">
    <property type="entry name" value="Rossmann-like_a/b/a_fold"/>
</dbReference>
<evidence type="ECO:0000259" key="11">
    <source>
        <dbReference type="Pfam" id="PF00133"/>
    </source>
</evidence>
<evidence type="ECO:0000256" key="3">
    <source>
        <dbReference type="ARBA" id="ARBA00022598"/>
    </source>
</evidence>
<keyword evidence="6 9" id="KW-0648">Protein biosynthesis</keyword>
<keyword evidence="3 9" id="KW-0436">Ligase</keyword>
<dbReference type="EMBL" id="MFJN01000007">
    <property type="protein sequence ID" value="OGG22212.1"/>
    <property type="molecule type" value="Genomic_DNA"/>
</dbReference>
<name>A0A1F6ACQ2_9BACT</name>
<dbReference type="InterPro" id="IPR009008">
    <property type="entry name" value="Val/Leu/Ile-tRNA-synth_edit"/>
</dbReference>
<dbReference type="Pfam" id="PF00133">
    <property type="entry name" value="tRNA-synt_1"/>
    <property type="match status" value="3"/>
</dbReference>
<feature type="domain" description="Leucyl-tRNA synthetase editing" evidence="13">
    <location>
        <begin position="224"/>
        <end position="415"/>
    </location>
</feature>
<dbReference type="EC" id="6.1.1.4" evidence="9"/>
<feature type="short sequence motif" description="'KMSKS' region" evidence="9">
    <location>
        <begin position="630"/>
        <end position="634"/>
    </location>
</feature>
<evidence type="ECO:0000259" key="12">
    <source>
        <dbReference type="Pfam" id="PF08264"/>
    </source>
</evidence>
<dbReference type="Gene3D" id="3.40.50.620">
    <property type="entry name" value="HUPs"/>
    <property type="match status" value="2"/>
</dbReference>
<gene>
    <name evidence="9" type="primary">leuS</name>
    <name evidence="14" type="ORF">A3D03_04650</name>
</gene>
<evidence type="ECO:0000256" key="6">
    <source>
        <dbReference type="ARBA" id="ARBA00022917"/>
    </source>
</evidence>
<dbReference type="PANTHER" id="PTHR43740">
    <property type="entry name" value="LEUCYL-TRNA SYNTHETASE"/>
    <property type="match status" value="1"/>
</dbReference>
<dbReference type="Pfam" id="PF08264">
    <property type="entry name" value="Anticodon_1"/>
    <property type="match status" value="1"/>
</dbReference>
<feature type="domain" description="Aminoacyl-tRNA synthetase class Ia" evidence="11">
    <location>
        <begin position="428"/>
        <end position="454"/>
    </location>
</feature>
<dbReference type="InterPro" id="IPR013155">
    <property type="entry name" value="M/V/L/I-tRNA-synth_anticd-bd"/>
</dbReference>
<keyword evidence="4 9" id="KW-0547">Nucleotide-binding</keyword>
<dbReference type="GO" id="GO:0005524">
    <property type="term" value="F:ATP binding"/>
    <property type="evidence" value="ECO:0007669"/>
    <property type="project" value="UniProtKB-UniRule"/>
</dbReference>
<dbReference type="SUPFAM" id="SSF52374">
    <property type="entry name" value="Nucleotidylyl transferase"/>
    <property type="match status" value="1"/>
</dbReference>
<evidence type="ECO:0000256" key="10">
    <source>
        <dbReference type="RuleBase" id="RU363035"/>
    </source>
</evidence>
<dbReference type="InterPro" id="IPR025709">
    <property type="entry name" value="Leu_tRNA-synth_edit"/>
</dbReference>
<dbReference type="PANTHER" id="PTHR43740:SF2">
    <property type="entry name" value="LEUCINE--TRNA LIGASE, MITOCHONDRIAL"/>
    <property type="match status" value="1"/>
</dbReference>
<comment type="similarity">
    <text evidence="1 9 10">Belongs to the class-I aminoacyl-tRNA synthetase family.</text>
</comment>
<dbReference type="InterPro" id="IPR009080">
    <property type="entry name" value="tRNAsynth_Ia_anticodon-bd"/>
</dbReference>
<accession>A0A1F6ACQ2</accession>
<dbReference type="InterPro" id="IPR001412">
    <property type="entry name" value="aa-tRNA-synth_I_CS"/>
</dbReference>
<dbReference type="FunFam" id="1.10.730.10:FF:000002">
    <property type="entry name" value="Leucine--tRNA ligase"/>
    <property type="match status" value="1"/>
</dbReference>
<comment type="catalytic activity">
    <reaction evidence="8 9">
        <text>tRNA(Leu) + L-leucine + ATP = L-leucyl-tRNA(Leu) + AMP + diphosphate</text>
        <dbReference type="Rhea" id="RHEA:11688"/>
        <dbReference type="Rhea" id="RHEA-COMP:9613"/>
        <dbReference type="Rhea" id="RHEA-COMP:9622"/>
        <dbReference type="ChEBI" id="CHEBI:30616"/>
        <dbReference type="ChEBI" id="CHEBI:33019"/>
        <dbReference type="ChEBI" id="CHEBI:57427"/>
        <dbReference type="ChEBI" id="CHEBI:78442"/>
        <dbReference type="ChEBI" id="CHEBI:78494"/>
        <dbReference type="ChEBI" id="CHEBI:456215"/>
        <dbReference type="EC" id="6.1.1.4"/>
    </reaction>
</comment>
<keyword evidence="7 9" id="KW-0030">Aminoacyl-tRNA synthetase</keyword>
<comment type="caution">
    <text evidence="9">Lacks conserved residue(s) required for the propagation of feature annotation.</text>
</comment>
<dbReference type="GO" id="GO:0002161">
    <property type="term" value="F:aminoacyl-tRNA deacylase activity"/>
    <property type="evidence" value="ECO:0007669"/>
    <property type="project" value="InterPro"/>
</dbReference>
<comment type="subcellular location">
    <subcellularLocation>
        <location evidence="9">Cytoplasm</location>
    </subcellularLocation>
</comment>
<evidence type="ECO:0000256" key="5">
    <source>
        <dbReference type="ARBA" id="ARBA00022840"/>
    </source>
</evidence>
<feature type="binding site" evidence="9">
    <location>
        <position position="633"/>
    </location>
    <ligand>
        <name>ATP</name>
        <dbReference type="ChEBI" id="CHEBI:30616"/>
    </ligand>
</feature>
<dbReference type="PRINTS" id="PR00985">
    <property type="entry name" value="TRNASYNTHLEU"/>
</dbReference>
<evidence type="ECO:0000259" key="13">
    <source>
        <dbReference type="Pfam" id="PF13603"/>
    </source>
</evidence>
<dbReference type="HAMAP" id="MF_00049_B">
    <property type="entry name" value="Leu_tRNA_synth_B"/>
    <property type="match status" value="1"/>
</dbReference>
<evidence type="ECO:0000256" key="9">
    <source>
        <dbReference type="HAMAP-Rule" id="MF_00049"/>
    </source>
</evidence>
<evidence type="ECO:0000256" key="2">
    <source>
        <dbReference type="ARBA" id="ARBA00022490"/>
    </source>
</evidence>
<feature type="domain" description="Aminoacyl-tRNA synthetase class Ia" evidence="11">
    <location>
        <begin position="16"/>
        <end position="220"/>
    </location>
</feature>
<dbReference type="NCBIfam" id="TIGR00396">
    <property type="entry name" value="leuS_bact"/>
    <property type="match status" value="1"/>
</dbReference>
<dbReference type="InterPro" id="IPR002300">
    <property type="entry name" value="aa-tRNA-synth_Ia"/>
</dbReference>
<feature type="domain" description="Methionyl/Valyl/Leucyl/Isoleucyl-tRNA synthetase anticodon-binding" evidence="12">
    <location>
        <begin position="709"/>
        <end position="855"/>
    </location>
</feature>
<sequence length="906" mass="104146">MQVDEKKLNPQDFESKWQKIWEERRIYQPDLSNAKKPYYNLMMFPYPSAEGLHVGNMYAFTGVDIHGRFKRMQGYDVFEPIGLDGFGIHSENYAIKIGKHPKEQAKISEKNFYRQLKAIGNGFAWENRLETYDPDYYRWTQWIFVRMFKAGLAYRKKSPVNFCPSCKTVLSDEQVIDGACERCKSVVEKRDMEQWYFRITKYADKLLKNIKKLEWTNKVKIGQRNWIGKKTGINIRYQVSGVRYQIECFTTRPDTNFGATFVVVGPENPFVSYLLSLPKLPESLKQLISAYVAKAKKTSEADRITAGHKKTGVFTGFYAVNQLNGYKMPIYISDFVLGNVGTGAVVGVPGHDLRDFEFAKEFDIPIIRVVVGKDGDKSPITRPEQVQEEEGTMINSEFLNGLDIHLATVKMMDHLAEKGWGKRVVEYKLRDWCISRQRYWGAPIPMIFCSTCAEKGVGWFPVPEDQLPVQLPDLDDWKPEGTGKGPLAKIESFVKTKCPQCGGKAVRETDVCDTFLDSSWYFLRYPSVKTNTIQDRKANPILDRKQLPWDPQITRKWLPVTQYIGGAEHTVLHLLYSRFIWMCFYDWGLFDFSAKSKHLGGPATMPRALGWEEPFRRFYAHGLIIAEGAKMSKSRGNVVIPDEYIRKYGADTLRTYLMFLGPFDMGGDFKDTGIAGMYRFLSRVWRLVIDSLSPRSPKSLKENDKLEKIMHHTIKVVTEDLEKLRYNTAIAHIMEYVNQITDNREPSFAPTCVGATAGKQITINNIRTLLLLLAPFAPHMTEELWQKLSSKYQVESSKDEKLNNKHATYYLLHTTESIHLHPWPKYDPKYLVEDEVTIVVQINGKTREVIKIALKHLGGSRMDSPEVEESVVTIAKNSEKVKKHLEGKTVRKVIFVPGKLINFVVI</sequence>
<comment type="caution">
    <text evidence="14">The sequence shown here is derived from an EMBL/GenBank/DDBJ whole genome shotgun (WGS) entry which is preliminary data.</text>
</comment>
<evidence type="ECO:0000256" key="1">
    <source>
        <dbReference type="ARBA" id="ARBA00005594"/>
    </source>
</evidence>
<organism evidence="14 15">
    <name type="scientific">Candidatus Gottesmanbacteria bacterium RIFCSPHIGHO2_02_FULL_40_13</name>
    <dbReference type="NCBI Taxonomy" id="1798384"/>
    <lineage>
        <taxon>Bacteria</taxon>
        <taxon>Candidatus Gottesmaniibacteriota</taxon>
    </lineage>
</organism>
<feature type="domain" description="Aminoacyl-tRNA synthetase class Ia" evidence="11">
    <location>
        <begin position="610"/>
        <end position="658"/>
    </location>
</feature>
<dbReference type="PROSITE" id="PS00178">
    <property type="entry name" value="AA_TRNA_LIGASE_I"/>
    <property type="match status" value="1"/>
</dbReference>
<dbReference type="InterPro" id="IPR002302">
    <property type="entry name" value="Leu-tRNA-ligase"/>
</dbReference>
<evidence type="ECO:0000313" key="15">
    <source>
        <dbReference type="Proteomes" id="UP000177092"/>
    </source>
</evidence>
<dbReference type="AlphaFoldDB" id="A0A1F6ACQ2"/>
<evidence type="ECO:0000313" key="14">
    <source>
        <dbReference type="EMBL" id="OGG22212.1"/>
    </source>
</evidence>
<dbReference type="GO" id="GO:0004823">
    <property type="term" value="F:leucine-tRNA ligase activity"/>
    <property type="evidence" value="ECO:0007669"/>
    <property type="project" value="UniProtKB-UniRule"/>
</dbReference>
<proteinExistence type="inferred from homology"/>
<dbReference type="STRING" id="1798384.A3D03_04650"/>
<evidence type="ECO:0000256" key="4">
    <source>
        <dbReference type="ARBA" id="ARBA00022741"/>
    </source>
</evidence>
<dbReference type="Pfam" id="PF13603">
    <property type="entry name" value="tRNA-synt_1_2"/>
    <property type="match status" value="1"/>
</dbReference>
<protein>
    <recommendedName>
        <fullName evidence="9">Leucine--tRNA ligase</fullName>
        <ecNumber evidence="9">6.1.1.4</ecNumber>
    </recommendedName>
    <alternativeName>
        <fullName evidence="9">Leucyl-tRNA synthetase</fullName>
        <shortName evidence="9">LeuRS</shortName>
    </alternativeName>
</protein>